<dbReference type="Pfam" id="PF22893">
    <property type="entry name" value="ULD_2"/>
    <property type="match status" value="1"/>
</dbReference>
<feature type="domain" description="Ubiquitin-like" evidence="2">
    <location>
        <begin position="18"/>
        <end position="99"/>
    </location>
</feature>
<evidence type="ECO:0000313" key="4">
    <source>
        <dbReference type="Proteomes" id="UP000240883"/>
    </source>
</evidence>
<dbReference type="OrthoDB" id="3045089at2759"/>
<dbReference type="InterPro" id="IPR054464">
    <property type="entry name" value="ULD_fung"/>
</dbReference>
<dbReference type="AlphaFoldDB" id="A0A2T2PBU2"/>
<sequence length="218" mass="24074">MSLLGEVQDATKPGPGYAPLRFKDAVGRKFMFPWHLCKTWKGIEDLIKQAFLHVEVLGPHVLEGHYDLVASDGEIILPQVWETMIEPGMAVTMHMWPMPESLPAKESSIESGTSSFTQSTLQPILSPSSKIEDFDSKSKPEMPVMSARSSPRLLRSPPLSPIFSISLENLKNSPLVKVAEVANSDIPPLNLADHISIENSPHLSAVDHDWLNVDDCNV</sequence>
<feature type="region of interest" description="Disordered" evidence="1">
    <location>
        <begin position="103"/>
        <end position="122"/>
    </location>
</feature>
<evidence type="ECO:0000259" key="2">
    <source>
        <dbReference type="Pfam" id="PF22893"/>
    </source>
</evidence>
<protein>
    <recommendedName>
        <fullName evidence="2">Ubiquitin-like domain-containing protein</fullName>
    </recommendedName>
</protein>
<organism evidence="3 4">
    <name type="scientific">Corynespora cassiicola Philippines</name>
    <dbReference type="NCBI Taxonomy" id="1448308"/>
    <lineage>
        <taxon>Eukaryota</taxon>
        <taxon>Fungi</taxon>
        <taxon>Dikarya</taxon>
        <taxon>Ascomycota</taxon>
        <taxon>Pezizomycotina</taxon>
        <taxon>Dothideomycetes</taxon>
        <taxon>Pleosporomycetidae</taxon>
        <taxon>Pleosporales</taxon>
        <taxon>Corynesporascaceae</taxon>
        <taxon>Corynespora</taxon>
    </lineage>
</organism>
<proteinExistence type="predicted"/>
<evidence type="ECO:0000313" key="3">
    <source>
        <dbReference type="EMBL" id="PSN75115.1"/>
    </source>
</evidence>
<dbReference type="Proteomes" id="UP000240883">
    <property type="component" value="Unassembled WGS sequence"/>
</dbReference>
<keyword evidence="4" id="KW-1185">Reference proteome</keyword>
<feature type="region of interest" description="Disordered" evidence="1">
    <location>
        <begin position="128"/>
        <end position="152"/>
    </location>
</feature>
<accession>A0A2T2PBU2</accession>
<reference evidence="3 4" key="1">
    <citation type="journal article" date="2018" name="Front. Microbiol.">
        <title>Genome-Wide Analysis of Corynespora cassiicola Leaf Fall Disease Putative Effectors.</title>
        <authorList>
            <person name="Lopez D."/>
            <person name="Ribeiro S."/>
            <person name="Label P."/>
            <person name="Fumanal B."/>
            <person name="Venisse J.S."/>
            <person name="Kohler A."/>
            <person name="de Oliveira R.R."/>
            <person name="Labutti K."/>
            <person name="Lipzen A."/>
            <person name="Lail K."/>
            <person name="Bauer D."/>
            <person name="Ohm R.A."/>
            <person name="Barry K.W."/>
            <person name="Spatafora J."/>
            <person name="Grigoriev I.V."/>
            <person name="Martin F.M."/>
            <person name="Pujade-Renaud V."/>
        </authorList>
    </citation>
    <scope>NUCLEOTIDE SEQUENCE [LARGE SCALE GENOMIC DNA]</scope>
    <source>
        <strain evidence="3 4">Philippines</strain>
    </source>
</reference>
<evidence type="ECO:0000256" key="1">
    <source>
        <dbReference type="SAM" id="MobiDB-lite"/>
    </source>
</evidence>
<feature type="compositionally biased region" description="Basic and acidic residues" evidence="1">
    <location>
        <begin position="130"/>
        <end position="140"/>
    </location>
</feature>
<dbReference type="EMBL" id="KZ678128">
    <property type="protein sequence ID" value="PSN75115.1"/>
    <property type="molecule type" value="Genomic_DNA"/>
</dbReference>
<name>A0A2T2PBU2_CORCC</name>
<gene>
    <name evidence="3" type="ORF">BS50DRAFT_478707</name>
</gene>
<feature type="compositionally biased region" description="Polar residues" evidence="1">
    <location>
        <begin position="109"/>
        <end position="122"/>
    </location>
</feature>